<dbReference type="PANTHER" id="PTHR42781:SF4">
    <property type="entry name" value="SPERMIDINE_PUTRESCINE IMPORT ATP-BINDING PROTEIN POTA"/>
    <property type="match status" value="1"/>
</dbReference>
<keyword evidence="4" id="KW-0547">Nucleotide-binding</keyword>
<organism evidence="4 5">
    <name type="scientific">Candidatus Thermochlorobacter aerophilus</name>
    <dbReference type="NCBI Taxonomy" id="1868324"/>
    <lineage>
        <taxon>Bacteria</taxon>
        <taxon>Pseudomonadati</taxon>
        <taxon>Chlorobiota</taxon>
        <taxon>Chlorobiia</taxon>
        <taxon>Chlorobiales</taxon>
        <taxon>Candidatus Thermochlorobacteriaceae</taxon>
        <taxon>Candidatus Thermochlorobacter</taxon>
    </lineage>
</organism>
<dbReference type="EMBL" id="PHFL01000056">
    <property type="protein sequence ID" value="RFM23867.1"/>
    <property type="molecule type" value="Genomic_DNA"/>
</dbReference>
<feature type="domain" description="Transport-associated OB type 2" evidence="3">
    <location>
        <begin position="154"/>
        <end position="226"/>
    </location>
</feature>
<dbReference type="InterPro" id="IPR003439">
    <property type="entry name" value="ABC_transporter-like_ATP-bd"/>
</dbReference>
<keyword evidence="4" id="KW-0067">ATP-binding</keyword>
<dbReference type="Proteomes" id="UP000266389">
    <property type="component" value="Unassembled WGS sequence"/>
</dbReference>
<reference evidence="4 5" key="1">
    <citation type="journal article" date="2011" name="ISME J.">
        <title>Community ecology of hot spring cyanobacterial mats: predominant populations and their functional potential.</title>
        <authorList>
            <person name="Klatt C.G."/>
            <person name="Wood J.M."/>
            <person name="Rusch D.B."/>
            <person name="Bateson M.M."/>
            <person name="Hamamura N."/>
            <person name="Heidelberg J.F."/>
            <person name="Grossman A.R."/>
            <person name="Bhaya D."/>
            <person name="Cohan F.M."/>
            <person name="Kuhl M."/>
            <person name="Bryant D.A."/>
            <person name="Ward D.M."/>
        </authorList>
    </citation>
    <scope>NUCLEOTIDE SEQUENCE [LARGE SCALE GENOMIC DNA]</scope>
    <source>
        <strain evidence="4">OS</strain>
    </source>
</reference>
<dbReference type="Pfam" id="PF00005">
    <property type="entry name" value="ABC_tran"/>
    <property type="match status" value="1"/>
</dbReference>
<dbReference type="Pfam" id="PF08402">
    <property type="entry name" value="TOBE_2"/>
    <property type="match status" value="1"/>
</dbReference>
<keyword evidence="1" id="KW-0813">Transport</keyword>
<comment type="caution">
    <text evidence="4">The sequence shown here is derived from an EMBL/GenBank/DDBJ whole genome shotgun (WGS) entry which is preliminary data.</text>
</comment>
<sequence>MSGLEHRRPASLSGGQQQRVALARAMAVRPKVLLFDEPLSNLDAKLRVALRAEIRRLQKQLGITSIYVTHDQAEAMSLSDRVVVMNAGRVEQASAPAELYTRPATRFVADFIGRANFLDVTVARVVGGWAEVALWGQPMRVPAHASVAPGPAALMLRPEAIRLCQDGVGRFQGRVRAVTFLGSAIEYEIETSGQMLSVSDQSGVWGSALAEGAVVGWDFAPERGYVIP</sequence>
<dbReference type="InterPro" id="IPR013611">
    <property type="entry name" value="Transp-assoc_OB_typ2"/>
</dbReference>
<gene>
    <name evidence="4" type="ORF">D0433_08765</name>
</gene>
<dbReference type="SUPFAM" id="SSF50331">
    <property type="entry name" value="MOP-like"/>
    <property type="match status" value="1"/>
</dbReference>
<dbReference type="InterPro" id="IPR050093">
    <property type="entry name" value="ABC_SmlMolc_Importer"/>
</dbReference>
<dbReference type="AlphaFoldDB" id="A0A395LZD2"/>
<evidence type="ECO:0000259" key="3">
    <source>
        <dbReference type="Pfam" id="PF08402"/>
    </source>
</evidence>
<dbReference type="Gene3D" id="2.40.50.100">
    <property type="match status" value="1"/>
</dbReference>
<dbReference type="InterPro" id="IPR008995">
    <property type="entry name" value="Mo/tungstate-bd_C_term_dom"/>
</dbReference>
<accession>A0A395LZD2</accession>
<dbReference type="GO" id="GO:0005524">
    <property type="term" value="F:ATP binding"/>
    <property type="evidence" value="ECO:0007669"/>
    <property type="project" value="UniProtKB-KW"/>
</dbReference>
<dbReference type="Gene3D" id="3.40.50.300">
    <property type="entry name" value="P-loop containing nucleotide triphosphate hydrolases"/>
    <property type="match status" value="1"/>
</dbReference>
<dbReference type="SUPFAM" id="SSF52540">
    <property type="entry name" value="P-loop containing nucleoside triphosphate hydrolases"/>
    <property type="match status" value="1"/>
</dbReference>
<evidence type="ECO:0000313" key="4">
    <source>
        <dbReference type="EMBL" id="RFM23867.1"/>
    </source>
</evidence>
<evidence type="ECO:0000259" key="2">
    <source>
        <dbReference type="Pfam" id="PF00005"/>
    </source>
</evidence>
<dbReference type="GO" id="GO:0022857">
    <property type="term" value="F:transmembrane transporter activity"/>
    <property type="evidence" value="ECO:0007669"/>
    <property type="project" value="InterPro"/>
</dbReference>
<dbReference type="PANTHER" id="PTHR42781">
    <property type="entry name" value="SPERMIDINE/PUTRESCINE IMPORT ATP-BINDING PROTEIN POTA"/>
    <property type="match status" value="1"/>
</dbReference>
<dbReference type="InterPro" id="IPR027417">
    <property type="entry name" value="P-loop_NTPase"/>
</dbReference>
<proteinExistence type="predicted"/>
<feature type="domain" description="ABC transporter" evidence="2">
    <location>
        <begin position="6"/>
        <end position="39"/>
    </location>
</feature>
<evidence type="ECO:0000256" key="1">
    <source>
        <dbReference type="ARBA" id="ARBA00022448"/>
    </source>
</evidence>
<protein>
    <submittedName>
        <fullName evidence="4">ABC transporter ATP-binding protein</fullName>
    </submittedName>
</protein>
<dbReference type="GO" id="GO:0016887">
    <property type="term" value="F:ATP hydrolysis activity"/>
    <property type="evidence" value="ECO:0007669"/>
    <property type="project" value="InterPro"/>
</dbReference>
<evidence type="ECO:0000313" key="5">
    <source>
        <dbReference type="Proteomes" id="UP000266389"/>
    </source>
</evidence>
<dbReference type="GO" id="GO:0043190">
    <property type="term" value="C:ATP-binding cassette (ABC) transporter complex"/>
    <property type="evidence" value="ECO:0007669"/>
    <property type="project" value="InterPro"/>
</dbReference>
<name>A0A395LZD2_9BACT</name>